<keyword evidence="3" id="KW-1185">Reference proteome</keyword>
<dbReference type="OrthoDB" id="1272476at2"/>
<dbReference type="Proteomes" id="UP000037755">
    <property type="component" value="Unassembled WGS sequence"/>
</dbReference>
<dbReference type="STRING" id="1202724.AM493_11150"/>
<accession>A0A0M8MIY3</accession>
<dbReference type="AlphaFoldDB" id="A0A0M8MIY3"/>
<proteinExistence type="predicted"/>
<keyword evidence="1" id="KW-0472">Membrane</keyword>
<sequence>MAPHTKITIPGLAGLVLLIPALCLFYLNNTGLDTPKGAISLAMPSKDKHVIEVDSTLGLPYFNNPMPRNYRDIIISGKDDAQQLQAGRQLVRKLVSSNDTINGVRFCFGKNAKYNELIKALTLCEEEKASQWILSGNYLYIYNRNLRLPADENGHMYECLSI</sequence>
<reference evidence="2 3" key="1">
    <citation type="submission" date="2015-08" db="EMBL/GenBank/DDBJ databases">
        <title>Whole genome sequence of Flavobacterium akiainvivens IK-1T, from decaying Wikstroemia oahuensis, an endemic Hawaiian shrub.</title>
        <authorList>
            <person name="Wan X."/>
            <person name="Hou S."/>
            <person name="Saito J."/>
            <person name="Donachie S."/>
        </authorList>
    </citation>
    <scope>NUCLEOTIDE SEQUENCE [LARGE SCALE GENOMIC DNA]</scope>
    <source>
        <strain evidence="2 3">IK-1</strain>
    </source>
</reference>
<gene>
    <name evidence="2" type="ORF">AM493_11150</name>
</gene>
<evidence type="ECO:0000256" key="1">
    <source>
        <dbReference type="SAM" id="Phobius"/>
    </source>
</evidence>
<feature type="transmembrane region" description="Helical" evidence="1">
    <location>
        <begin position="7"/>
        <end position="27"/>
    </location>
</feature>
<dbReference type="RefSeq" id="WP_054408125.1">
    <property type="nucleotide sequence ID" value="NZ_FOYA01000001.1"/>
</dbReference>
<dbReference type="PATRIC" id="fig|1202724.3.peg.2315"/>
<organism evidence="2 3">
    <name type="scientific">Flavobacterium akiainvivens</name>
    <dbReference type="NCBI Taxonomy" id="1202724"/>
    <lineage>
        <taxon>Bacteria</taxon>
        <taxon>Pseudomonadati</taxon>
        <taxon>Bacteroidota</taxon>
        <taxon>Flavobacteriia</taxon>
        <taxon>Flavobacteriales</taxon>
        <taxon>Flavobacteriaceae</taxon>
        <taxon>Flavobacterium</taxon>
    </lineage>
</organism>
<keyword evidence="1" id="KW-0812">Transmembrane</keyword>
<evidence type="ECO:0000313" key="2">
    <source>
        <dbReference type="EMBL" id="KOS06528.1"/>
    </source>
</evidence>
<evidence type="ECO:0000313" key="3">
    <source>
        <dbReference type="Proteomes" id="UP000037755"/>
    </source>
</evidence>
<comment type="caution">
    <text evidence="2">The sequence shown here is derived from an EMBL/GenBank/DDBJ whole genome shotgun (WGS) entry which is preliminary data.</text>
</comment>
<protein>
    <submittedName>
        <fullName evidence="2">Uncharacterized protein</fullName>
    </submittedName>
</protein>
<keyword evidence="1" id="KW-1133">Transmembrane helix</keyword>
<name>A0A0M8MIY3_9FLAO</name>
<dbReference type="EMBL" id="LIYD01000005">
    <property type="protein sequence ID" value="KOS06528.1"/>
    <property type="molecule type" value="Genomic_DNA"/>
</dbReference>